<dbReference type="PATRIC" id="fig|1705565.3.peg.1955"/>
<feature type="transmembrane region" description="Helical" evidence="9">
    <location>
        <begin position="57"/>
        <end position="75"/>
    </location>
</feature>
<feature type="transmembrane region" description="Helical" evidence="9">
    <location>
        <begin position="267"/>
        <end position="290"/>
    </location>
</feature>
<dbReference type="InterPro" id="IPR011701">
    <property type="entry name" value="MFS"/>
</dbReference>
<dbReference type="Gene3D" id="1.20.1250.20">
    <property type="entry name" value="MFS general substrate transporter like domains"/>
    <property type="match status" value="2"/>
</dbReference>
<evidence type="ECO:0000313" key="12">
    <source>
        <dbReference type="Proteomes" id="UP000036932"/>
    </source>
</evidence>
<dbReference type="EMBL" id="LIUT01000001">
    <property type="protein sequence ID" value="KOR87796.1"/>
    <property type="molecule type" value="Genomic_DNA"/>
</dbReference>
<dbReference type="SUPFAM" id="SSF103473">
    <property type="entry name" value="MFS general substrate transporter"/>
    <property type="match status" value="1"/>
</dbReference>
<evidence type="ECO:0000256" key="5">
    <source>
        <dbReference type="ARBA" id="ARBA00022597"/>
    </source>
</evidence>
<dbReference type="Pfam" id="PF07690">
    <property type="entry name" value="MFS_1"/>
    <property type="match status" value="1"/>
</dbReference>
<dbReference type="GO" id="GO:0022857">
    <property type="term" value="F:transmembrane transporter activity"/>
    <property type="evidence" value="ECO:0007669"/>
    <property type="project" value="InterPro"/>
</dbReference>
<gene>
    <name evidence="11" type="ORF">AM231_00655</name>
</gene>
<evidence type="ECO:0000256" key="7">
    <source>
        <dbReference type="ARBA" id="ARBA00022989"/>
    </source>
</evidence>
<keyword evidence="5" id="KW-0762">Sugar transport</keyword>
<keyword evidence="6 9" id="KW-0812">Transmembrane</keyword>
<feature type="transmembrane region" description="Helical" evidence="9">
    <location>
        <begin position="321"/>
        <end position="343"/>
    </location>
</feature>
<dbReference type="PANTHER" id="PTHR23535:SF2">
    <property type="entry name" value="SUGAR EFFLUX TRANSPORTER A-RELATED"/>
    <property type="match status" value="1"/>
</dbReference>
<evidence type="ECO:0000256" key="3">
    <source>
        <dbReference type="ARBA" id="ARBA00022448"/>
    </source>
</evidence>
<dbReference type="PROSITE" id="PS50850">
    <property type="entry name" value="MFS"/>
    <property type="match status" value="1"/>
</dbReference>
<feature type="transmembrane region" description="Helical" evidence="9">
    <location>
        <begin position="181"/>
        <end position="201"/>
    </location>
</feature>
<dbReference type="RefSeq" id="WP_054400853.1">
    <property type="nucleotide sequence ID" value="NZ_LIUT01000001.1"/>
</dbReference>
<evidence type="ECO:0000256" key="2">
    <source>
        <dbReference type="ARBA" id="ARBA00006523"/>
    </source>
</evidence>
<feature type="transmembrane region" description="Helical" evidence="9">
    <location>
        <begin position="385"/>
        <end position="404"/>
    </location>
</feature>
<keyword evidence="4" id="KW-1003">Cell membrane</keyword>
<keyword evidence="8 9" id="KW-0472">Membrane</keyword>
<evidence type="ECO:0000256" key="1">
    <source>
        <dbReference type="ARBA" id="ARBA00004651"/>
    </source>
</evidence>
<feature type="transmembrane region" description="Helical" evidence="9">
    <location>
        <begin position="111"/>
        <end position="133"/>
    </location>
</feature>
<sequence length="419" mass="46093">MSNFFAAVRNRTQSVMGIDGFPIILLLNVFLGIAYSFVLPFSSMFGIDEVGMSNTEFGLFMMVSTLCGVGFSTYIGKLSDRVSDRKMILILCAIAGAIGYIGYAYSRDYYVLLVISSTFLGISSSTFSQIFAYGREVLVKSKLPANEIPLYMNILRVLFALSWTVGPAIAAYVLLYFGFKGMFLVAASCYIIVVGIVLLSLRKTSKAQITAQPKPPQASTPLRQVIFQPFIFVNLIAFTLISTANTISSLNMAQFVTKVLNGEEKDVGVVFSIPPVFEIPFMLGFGVLALRVKSDNLIRLGSLLAFAYFFATFFATDVWHIFLIQVLSAAYISITSGIAITYFQDFIPSMPGTAMTLYSNTGKIGSLLGFLLFGLLSDAFGYRNVYLWCAIFAFIAMIMLFALVRAKRFQFQSSSSMSG</sequence>
<dbReference type="GO" id="GO:0005886">
    <property type="term" value="C:plasma membrane"/>
    <property type="evidence" value="ECO:0007669"/>
    <property type="project" value="UniProtKB-SubCell"/>
</dbReference>
<organism evidence="11 12">
    <name type="scientific">Paenibacillus solani</name>
    <dbReference type="NCBI Taxonomy" id="1705565"/>
    <lineage>
        <taxon>Bacteria</taxon>
        <taxon>Bacillati</taxon>
        <taxon>Bacillota</taxon>
        <taxon>Bacilli</taxon>
        <taxon>Bacillales</taxon>
        <taxon>Paenibacillaceae</taxon>
        <taxon>Paenibacillus</taxon>
    </lineage>
</organism>
<comment type="subcellular location">
    <subcellularLocation>
        <location evidence="1">Cell membrane</location>
        <topology evidence="1">Multi-pass membrane protein</topology>
    </subcellularLocation>
</comment>
<dbReference type="InterPro" id="IPR020846">
    <property type="entry name" value="MFS_dom"/>
</dbReference>
<feature type="transmembrane region" description="Helical" evidence="9">
    <location>
        <begin position="21"/>
        <end position="45"/>
    </location>
</feature>
<dbReference type="PANTHER" id="PTHR23535">
    <property type="entry name" value="SUGAR EFFLUX TRANSPORTER A-RELATED"/>
    <property type="match status" value="1"/>
</dbReference>
<dbReference type="OrthoDB" id="7337792at2"/>
<dbReference type="InterPro" id="IPR036259">
    <property type="entry name" value="MFS_trans_sf"/>
</dbReference>
<dbReference type="Proteomes" id="UP000036932">
    <property type="component" value="Unassembled WGS sequence"/>
</dbReference>
<feature type="transmembrane region" description="Helical" evidence="9">
    <location>
        <begin position="222"/>
        <end position="247"/>
    </location>
</feature>
<protein>
    <recommendedName>
        <fullName evidence="10">Major facilitator superfamily (MFS) profile domain-containing protein</fullName>
    </recommendedName>
</protein>
<evidence type="ECO:0000259" key="10">
    <source>
        <dbReference type="PROSITE" id="PS50850"/>
    </source>
</evidence>
<evidence type="ECO:0000256" key="9">
    <source>
        <dbReference type="SAM" id="Phobius"/>
    </source>
</evidence>
<evidence type="ECO:0000256" key="8">
    <source>
        <dbReference type="ARBA" id="ARBA00023136"/>
    </source>
</evidence>
<feature type="transmembrane region" description="Helical" evidence="9">
    <location>
        <begin position="154"/>
        <end position="175"/>
    </location>
</feature>
<dbReference type="AlphaFoldDB" id="A0A0M1P002"/>
<feature type="domain" description="Major facilitator superfamily (MFS) profile" evidence="10">
    <location>
        <begin position="21"/>
        <end position="408"/>
    </location>
</feature>
<keyword evidence="7 9" id="KW-1133">Transmembrane helix</keyword>
<name>A0A0M1P002_9BACL</name>
<evidence type="ECO:0000256" key="6">
    <source>
        <dbReference type="ARBA" id="ARBA00022692"/>
    </source>
</evidence>
<keyword evidence="12" id="KW-1185">Reference proteome</keyword>
<feature type="transmembrane region" description="Helical" evidence="9">
    <location>
        <begin position="297"/>
        <end position="315"/>
    </location>
</feature>
<evidence type="ECO:0000256" key="4">
    <source>
        <dbReference type="ARBA" id="ARBA00022475"/>
    </source>
</evidence>
<accession>A0A0M1P002</accession>
<keyword evidence="3" id="KW-0813">Transport</keyword>
<reference evidence="12" key="1">
    <citation type="submission" date="2015-08" db="EMBL/GenBank/DDBJ databases">
        <title>Genome sequencing project for genomic taxonomy and phylogenomics of Bacillus-like bacteria.</title>
        <authorList>
            <person name="Liu B."/>
            <person name="Wang J."/>
            <person name="Zhu Y."/>
            <person name="Liu G."/>
            <person name="Chen Q."/>
            <person name="Chen Z."/>
            <person name="Lan J."/>
            <person name="Che J."/>
            <person name="Ge C."/>
            <person name="Shi H."/>
            <person name="Pan Z."/>
            <person name="Liu X."/>
        </authorList>
    </citation>
    <scope>NUCLEOTIDE SEQUENCE [LARGE SCALE GENOMIC DNA]</scope>
    <source>
        <strain evidence="12">FJAT-22460</strain>
    </source>
</reference>
<comment type="caution">
    <text evidence="11">The sequence shown here is derived from an EMBL/GenBank/DDBJ whole genome shotgun (WGS) entry which is preliminary data.</text>
</comment>
<feature type="transmembrane region" description="Helical" evidence="9">
    <location>
        <begin position="87"/>
        <end position="105"/>
    </location>
</feature>
<evidence type="ECO:0000313" key="11">
    <source>
        <dbReference type="EMBL" id="KOR87796.1"/>
    </source>
</evidence>
<comment type="similarity">
    <text evidence="2">Belongs to the major facilitator superfamily. Set transporter family.</text>
</comment>
<proteinExistence type="inferred from homology"/>
<dbReference type="CDD" id="cd17471">
    <property type="entry name" value="MFS_Set"/>
    <property type="match status" value="1"/>
</dbReference>